<evidence type="ECO:0000259" key="4">
    <source>
        <dbReference type="Pfam" id="PF00005"/>
    </source>
</evidence>
<keyword evidence="3 5" id="KW-0067">ATP-binding</keyword>
<dbReference type="InterPro" id="IPR017871">
    <property type="entry name" value="ABC_transporter-like_CS"/>
</dbReference>
<accession>A0AA35XLA1</accession>
<organism evidence="5 6">
    <name type="scientific">Geodia barretti</name>
    <name type="common">Barrett's horny sponge</name>
    <dbReference type="NCBI Taxonomy" id="519541"/>
    <lineage>
        <taxon>Eukaryota</taxon>
        <taxon>Metazoa</taxon>
        <taxon>Porifera</taxon>
        <taxon>Demospongiae</taxon>
        <taxon>Heteroscleromorpha</taxon>
        <taxon>Tetractinellida</taxon>
        <taxon>Astrophorina</taxon>
        <taxon>Geodiidae</taxon>
        <taxon>Geodia</taxon>
    </lineage>
</organism>
<dbReference type="PANTHER" id="PTHR42939:SF1">
    <property type="entry name" value="ABC TRANSPORTER ATP-BINDING PROTEIN ALBC-RELATED"/>
    <property type="match status" value="1"/>
</dbReference>
<dbReference type="InterPro" id="IPR027417">
    <property type="entry name" value="P-loop_NTPase"/>
</dbReference>
<sequence length="165" mass="18708">MEYPELTRRVGYCPDIELAYQFMSGLELVTFFTTLSGYDKSEVESRSLQVLETVDMLSAKDRPIGSYSKGMRQRIKLAQALVHEPELLFLDEPLTGLDPNGRRHVLALLKDLADKGISIIVSSHILYEIEALTETILLIHQGRILAEGTISDIRELIDEHPHKFI</sequence>
<proteinExistence type="predicted"/>
<feature type="domain" description="ABC transporter" evidence="4">
    <location>
        <begin position="28"/>
        <end position="94"/>
    </location>
</feature>
<evidence type="ECO:0000313" key="6">
    <source>
        <dbReference type="Proteomes" id="UP001174909"/>
    </source>
</evidence>
<keyword evidence="1" id="KW-0813">Transport</keyword>
<dbReference type="SUPFAM" id="SSF52540">
    <property type="entry name" value="P-loop containing nucleoside triphosphate hydrolases"/>
    <property type="match status" value="1"/>
</dbReference>
<evidence type="ECO:0000313" key="5">
    <source>
        <dbReference type="EMBL" id="CAI8056425.1"/>
    </source>
</evidence>
<dbReference type="Gene3D" id="3.40.50.300">
    <property type="entry name" value="P-loop containing nucleotide triphosphate hydrolases"/>
    <property type="match status" value="1"/>
</dbReference>
<comment type="caution">
    <text evidence="5">The sequence shown here is derived from an EMBL/GenBank/DDBJ whole genome shotgun (WGS) entry which is preliminary data.</text>
</comment>
<dbReference type="Proteomes" id="UP001174909">
    <property type="component" value="Unassembled WGS sequence"/>
</dbReference>
<evidence type="ECO:0000256" key="3">
    <source>
        <dbReference type="ARBA" id="ARBA00022840"/>
    </source>
</evidence>
<dbReference type="PROSITE" id="PS00211">
    <property type="entry name" value="ABC_TRANSPORTER_1"/>
    <property type="match status" value="1"/>
</dbReference>
<keyword evidence="6" id="KW-1185">Reference proteome</keyword>
<evidence type="ECO:0000256" key="2">
    <source>
        <dbReference type="ARBA" id="ARBA00022741"/>
    </source>
</evidence>
<evidence type="ECO:0000256" key="1">
    <source>
        <dbReference type="ARBA" id="ARBA00022448"/>
    </source>
</evidence>
<protein>
    <submittedName>
        <fullName evidence="5">Uncharacterized ABC transporter ATP-binding protein YxlF</fullName>
    </submittedName>
</protein>
<dbReference type="InterPro" id="IPR051782">
    <property type="entry name" value="ABC_Transporter_VariousFunc"/>
</dbReference>
<dbReference type="GO" id="GO:0005524">
    <property type="term" value="F:ATP binding"/>
    <property type="evidence" value="ECO:0007669"/>
    <property type="project" value="UniProtKB-KW"/>
</dbReference>
<dbReference type="EMBL" id="CASHTH010004352">
    <property type="protein sequence ID" value="CAI8056425.1"/>
    <property type="molecule type" value="Genomic_DNA"/>
</dbReference>
<dbReference type="InterPro" id="IPR003439">
    <property type="entry name" value="ABC_transporter-like_ATP-bd"/>
</dbReference>
<reference evidence="5" key="1">
    <citation type="submission" date="2023-03" db="EMBL/GenBank/DDBJ databases">
        <authorList>
            <person name="Steffen K."/>
            <person name="Cardenas P."/>
        </authorList>
    </citation>
    <scope>NUCLEOTIDE SEQUENCE</scope>
</reference>
<dbReference type="AlphaFoldDB" id="A0AA35XLA1"/>
<dbReference type="PANTHER" id="PTHR42939">
    <property type="entry name" value="ABC TRANSPORTER ATP-BINDING PROTEIN ALBC-RELATED"/>
    <property type="match status" value="1"/>
</dbReference>
<gene>
    <name evidence="5" type="ORF">GBAR_LOCUS30745</name>
</gene>
<dbReference type="Pfam" id="PF00005">
    <property type="entry name" value="ABC_tran"/>
    <property type="match status" value="1"/>
</dbReference>
<dbReference type="GO" id="GO:0016887">
    <property type="term" value="F:ATP hydrolysis activity"/>
    <property type="evidence" value="ECO:0007669"/>
    <property type="project" value="InterPro"/>
</dbReference>
<name>A0AA35XLA1_GEOBA</name>
<keyword evidence="2" id="KW-0547">Nucleotide-binding</keyword>